<feature type="transmembrane region" description="Helical" evidence="1">
    <location>
        <begin position="74"/>
        <end position="95"/>
    </location>
</feature>
<keyword evidence="1" id="KW-0812">Transmembrane</keyword>
<evidence type="ECO:0000313" key="2">
    <source>
        <dbReference type="EMBL" id="TDS76150.1"/>
    </source>
</evidence>
<evidence type="ECO:0000313" key="3">
    <source>
        <dbReference type="Proteomes" id="UP000295344"/>
    </source>
</evidence>
<dbReference type="OrthoDB" id="5120128at2"/>
<dbReference type="PANTHER" id="PTHR36974">
    <property type="entry name" value="MEMBRANE PROTEIN-RELATED"/>
    <property type="match status" value="1"/>
</dbReference>
<dbReference type="RefSeq" id="WP_133767357.1">
    <property type="nucleotide sequence ID" value="NZ_BAAARP010000001.1"/>
</dbReference>
<feature type="transmembrane region" description="Helical" evidence="1">
    <location>
        <begin position="107"/>
        <end position="128"/>
    </location>
</feature>
<dbReference type="Proteomes" id="UP000295344">
    <property type="component" value="Unassembled WGS sequence"/>
</dbReference>
<keyword evidence="1" id="KW-0472">Membrane</keyword>
<sequence length="133" mass="13454">MSDPRALLRPLLAAGFAGMGVTHFVPTPARGMAAMIPPSIRRRSPLSARALVRLTGVCELAGAAGLLLRPTRPIAAAALVVFLAAVFPANAVAARDPARFGPVAVPLVPRAAAQVLLAALVAVAGTSAPRVNP</sequence>
<evidence type="ECO:0000256" key="1">
    <source>
        <dbReference type="SAM" id="Phobius"/>
    </source>
</evidence>
<keyword evidence="3" id="KW-1185">Reference proteome</keyword>
<dbReference type="AlphaFoldDB" id="A0A4R7FGN8"/>
<protein>
    <submittedName>
        <fullName evidence="2">Putative membrane protein</fullName>
    </submittedName>
</protein>
<accession>A0A4R7FGN8</accession>
<dbReference type="EMBL" id="SOAM01000003">
    <property type="protein sequence ID" value="TDS76150.1"/>
    <property type="molecule type" value="Genomic_DNA"/>
</dbReference>
<feature type="transmembrane region" description="Helical" evidence="1">
    <location>
        <begin position="6"/>
        <end position="25"/>
    </location>
</feature>
<name>A0A4R7FGN8_9MICO</name>
<gene>
    <name evidence="2" type="ORF">CLV52_3270</name>
</gene>
<dbReference type="PANTHER" id="PTHR36974:SF1">
    <property type="entry name" value="DOXX FAMILY MEMBRANE PROTEIN"/>
    <property type="match status" value="1"/>
</dbReference>
<reference evidence="2 3" key="1">
    <citation type="submission" date="2019-03" db="EMBL/GenBank/DDBJ databases">
        <title>Genomic Encyclopedia of Archaeal and Bacterial Type Strains, Phase II (KMG-II): from individual species to whole genera.</title>
        <authorList>
            <person name="Goeker M."/>
        </authorList>
    </citation>
    <scope>NUCLEOTIDE SEQUENCE [LARGE SCALE GENOMIC DNA]</scope>
    <source>
        <strain evidence="2 3">DSM 24782</strain>
    </source>
</reference>
<comment type="caution">
    <text evidence="2">The sequence shown here is derived from an EMBL/GenBank/DDBJ whole genome shotgun (WGS) entry which is preliminary data.</text>
</comment>
<organism evidence="2 3">
    <name type="scientific">Amnibacterium kyonggiense</name>
    <dbReference type="NCBI Taxonomy" id="595671"/>
    <lineage>
        <taxon>Bacteria</taxon>
        <taxon>Bacillati</taxon>
        <taxon>Actinomycetota</taxon>
        <taxon>Actinomycetes</taxon>
        <taxon>Micrococcales</taxon>
        <taxon>Microbacteriaceae</taxon>
        <taxon>Amnibacterium</taxon>
    </lineage>
</organism>
<keyword evidence="1" id="KW-1133">Transmembrane helix</keyword>
<proteinExistence type="predicted"/>